<dbReference type="OrthoDB" id="19855at2"/>
<keyword evidence="2" id="KW-0813">Transport</keyword>
<feature type="transmembrane region" description="Helical" evidence="6">
    <location>
        <begin position="72"/>
        <end position="99"/>
    </location>
</feature>
<dbReference type="RefSeq" id="WP_061520462.1">
    <property type="nucleotide sequence ID" value="NZ_JANBMN010000003.1"/>
</dbReference>
<organism evidence="7 8">
    <name type="scientific">Bacillus nakamurai</name>
    <dbReference type="NCBI Taxonomy" id="1793963"/>
    <lineage>
        <taxon>Bacteria</taxon>
        <taxon>Bacillati</taxon>
        <taxon>Bacillota</taxon>
        <taxon>Bacilli</taxon>
        <taxon>Bacillales</taxon>
        <taxon>Bacillaceae</taxon>
        <taxon>Bacillus</taxon>
    </lineage>
</organism>
<evidence type="ECO:0000313" key="8">
    <source>
        <dbReference type="Proteomes" id="UP000075430"/>
    </source>
</evidence>
<dbReference type="InterPro" id="IPR001204">
    <property type="entry name" value="Phos_transporter"/>
</dbReference>
<reference evidence="8" key="1">
    <citation type="submission" date="2016-02" db="EMBL/GenBank/DDBJ databases">
        <authorList>
            <person name="Dunlap C."/>
        </authorList>
    </citation>
    <scope>NUCLEOTIDE SEQUENCE [LARGE SCALE GENOMIC DNA]</scope>
    <source>
        <strain evidence="8">NRRL B-41092</strain>
    </source>
</reference>
<comment type="subcellular location">
    <subcellularLocation>
        <location evidence="1">Membrane</location>
        <topology evidence="1">Multi-pass membrane protein</topology>
    </subcellularLocation>
</comment>
<dbReference type="PANTHER" id="PTHR11101">
    <property type="entry name" value="PHOSPHATE TRANSPORTER"/>
    <property type="match status" value="1"/>
</dbReference>
<keyword evidence="8" id="KW-1185">Reference proteome</keyword>
<evidence type="ECO:0000256" key="5">
    <source>
        <dbReference type="ARBA" id="ARBA00023136"/>
    </source>
</evidence>
<feature type="transmembrane region" description="Helical" evidence="6">
    <location>
        <begin position="317"/>
        <end position="336"/>
    </location>
</feature>
<dbReference type="Proteomes" id="UP000075430">
    <property type="component" value="Unassembled WGS sequence"/>
</dbReference>
<keyword evidence="3 6" id="KW-0812">Transmembrane</keyword>
<dbReference type="STRING" id="1793963.AXI58_08910"/>
<dbReference type="Pfam" id="PF01384">
    <property type="entry name" value="PHO4"/>
    <property type="match status" value="2"/>
</dbReference>
<dbReference type="PANTHER" id="PTHR11101:SF80">
    <property type="entry name" value="PHOSPHATE TRANSPORTER"/>
    <property type="match status" value="1"/>
</dbReference>
<protein>
    <submittedName>
        <fullName evidence="7">Sulfate permease</fullName>
    </submittedName>
</protein>
<evidence type="ECO:0000256" key="1">
    <source>
        <dbReference type="ARBA" id="ARBA00004141"/>
    </source>
</evidence>
<proteinExistence type="predicted"/>
<sequence>MEIAAILFSLFFAMNIGASGAAASMGVAYGSGAVKKKTYALFICAAGVLSGAVIGGGEVVKTISSGIIPEQTITLSIVCIIIGAAALSLFTANVLGIPLSTSEVTVGAIVGVGVAYKVLFLQHLFVIVIFWVLVPFVAFCFTYLVSKLFSSLNIRIISTRKQRILGIVLLIAGFGEAFSAGMNNVANAVGPLVAAGVLSVSKGTLYGGVFVALGALLLGRKVLETNGKKITRFSAGEGILLSGTGAGLVIISSVFGLPVPLAQVTSSSIIGIGMAKNGPNVFHKQVVKTMLKVWIVSPFLSLSISYLLVSLLLKGDYYSIFMMASVLLAAGGAASLMKAIRKEKRSVHEQGGGI</sequence>
<dbReference type="AlphaFoldDB" id="A0A150FA37"/>
<keyword evidence="4 6" id="KW-1133">Transmembrane helix</keyword>
<dbReference type="EMBL" id="LSBA01000005">
    <property type="protein sequence ID" value="KXZ22107.1"/>
    <property type="molecule type" value="Genomic_DNA"/>
</dbReference>
<evidence type="ECO:0000256" key="3">
    <source>
        <dbReference type="ARBA" id="ARBA00022692"/>
    </source>
</evidence>
<feature type="transmembrane region" description="Helical" evidence="6">
    <location>
        <begin position="203"/>
        <end position="223"/>
    </location>
</feature>
<evidence type="ECO:0000256" key="6">
    <source>
        <dbReference type="SAM" id="Phobius"/>
    </source>
</evidence>
<evidence type="ECO:0000256" key="2">
    <source>
        <dbReference type="ARBA" id="ARBA00022448"/>
    </source>
</evidence>
<feature type="transmembrane region" description="Helical" evidence="6">
    <location>
        <begin position="164"/>
        <end position="183"/>
    </location>
</feature>
<feature type="transmembrane region" description="Helical" evidence="6">
    <location>
        <begin position="39"/>
        <end position="60"/>
    </location>
</feature>
<keyword evidence="5 6" id="KW-0472">Membrane</keyword>
<name>A0A150FA37_9BACI</name>
<feature type="transmembrane region" description="Helical" evidence="6">
    <location>
        <begin position="119"/>
        <end position="144"/>
    </location>
</feature>
<evidence type="ECO:0000256" key="4">
    <source>
        <dbReference type="ARBA" id="ARBA00022989"/>
    </source>
</evidence>
<accession>A0A150FA37</accession>
<gene>
    <name evidence="7" type="ORF">AXI58_08910</name>
</gene>
<dbReference type="GO" id="GO:0016020">
    <property type="term" value="C:membrane"/>
    <property type="evidence" value="ECO:0007669"/>
    <property type="project" value="UniProtKB-SubCell"/>
</dbReference>
<dbReference type="GO" id="GO:0005315">
    <property type="term" value="F:phosphate transmembrane transporter activity"/>
    <property type="evidence" value="ECO:0007669"/>
    <property type="project" value="InterPro"/>
</dbReference>
<feature type="transmembrane region" description="Helical" evidence="6">
    <location>
        <begin position="291"/>
        <end position="311"/>
    </location>
</feature>
<comment type="caution">
    <text evidence="7">The sequence shown here is derived from an EMBL/GenBank/DDBJ whole genome shotgun (WGS) entry which is preliminary data.</text>
</comment>
<evidence type="ECO:0000313" key="7">
    <source>
        <dbReference type="EMBL" id="KXZ22107.1"/>
    </source>
</evidence>
<dbReference type="GO" id="GO:0035435">
    <property type="term" value="P:phosphate ion transmembrane transport"/>
    <property type="evidence" value="ECO:0007669"/>
    <property type="project" value="TreeGrafter"/>
</dbReference>